<dbReference type="InterPro" id="IPR036388">
    <property type="entry name" value="WH-like_DNA-bd_sf"/>
</dbReference>
<dbReference type="STRING" id="1432141.A0A015JV55"/>
<dbReference type="EMBL" id="JEMT01016219">
    <property type="protein sequence ID" value="EXX71175.1"/>
    <property type="molecule type" value="Genomic_DNA"/>
</dbReference>
<evidence type="ECO:0000313" key="2">
    <source>
        <dbReference type="EMBL" id="EXX71175.1"/>
    </source>
</evidence>
<comment type="caution">
    <text evidence="2">The sequence shown here is derived from an EMBL/GenBank/DDBJ whole genome shotgun (WGS) entry which is preliminary data.</text>
</comment>
<dbReference type="InterPro" id="IPR002492">
    <property type="entry name" value="Transposase_Tc1-like"/>
</dbReference>
<name>A0A015JV55_RHIIW</name>
<gene>
    <name evidence="2" type="ORF">RirG_080850</name>
</gene>
<dbReference type="InterPro" id="IPR009057">
    <property type="entry name" value="Homeodomain-like_sf"/>
</dbReference>
<reference evidence="2 3" key="1">
    <citation type="submission" date="2014-02" db="EMBL/GenBank/DDBJ databases">
        <title>Single nucleus genome sequencing reveals high similarity among nuclei of an endomycorrhizal fungus.</title>
        <authorList>
            <person name="Lin K."/>
            <person name="Geurts R."/>
            <person name="Zhang Z."/>
            <person name="Limpens E."/>
            <person name="Saunders D.G."/>
            <person name="Mu D."/>
            <person name="Pang E."/>
            <person name="Cao H."/>
            <person name="Cha H."/>
            <person name="Lin T."/>
            <person name="Zhou Q."/>
            <person name="Shang Y."/>
            <person name="Li Y."/>
            <person name="Ivanov S."/>
            <person name="Sharma T."/>
            <person name="Velzen R.V."/>
            <person name="Ruijter N.D."/>
            <person name="Aanen D.K."/>
            <person name="Win J."/>
            <person name="Kamoun S."/>
            <person name="Bisseling T."/>
            <person name="Huang S."/>
        </authorList>
    </citation>
    <scope>NUCLEOTIDE SEQUENCE [LARGE SCALE GENOMIC DNA]</scope>
    <source>
        <strain evidence="3">DAOM197198w</strain>
    </source>
</reference>
<dbReference type="GO" id="GO:0015074">
    <property type="term" value="P:DNA integration"/>
    <property type="evidence" value="ECO:0007669"/>
    <property type="project" value="InterPro"/>
</dbReference>
<dbReference type="AlphaFoldDB" id="A0A015JV55"/>
<dbReference type="Pfam" id="PF01498">
    <property type="entry name" value="HTH_Tnp_Tc3_2"/>
    <property type="match status" value="1"/>
</dbReference>
<accession>A0A015JV55</accession>
<dbReference type="HOGENOM" id="CLU_033666_16_5_1"/>
<dbReference type="SUPFAM" id="SSF46689">
    <property type="entry name" value="Homeodomain-like"/>
    <property type="match status" value="1"/>
</dbReference>
<dbReference type="GO" id="GO:0003677">
    <property type="term" value="F:DNA binding"/>
    <property type="evidence" value="ECO:0007669"/>
    <property type="project" value="InterPro"/>
</dbReference>
<dbReference type="Proteomes" id="UP000022910">
    <property type="component" value="Unassembled WGS sequence"/>
</dbReference>
<protein>
    <recommendedName>
        <fullName evidence="1">Transposase Tc1-like domain-containing protein</fullName>
    </recommendedName>
</protein>
<dbReference type="Gene3D" id="1.10.10.10">
    <property type="entry name" value="Winged helix-like DNA-binding domain superfamily/Winged helix DNA-binding domain"/>
    <property type="match status" value="1"/>
</dbReference>
<keyword evidence="3" id="KW-1185">Reference proteome</keyword>
<dbReference type="OMA" id="QGYKTIS"/>
<evidence type="ECO:0000313" key="3">
    <source>
        <dbReference type="Proteomes" id="UP000022910"/>
    </source>
</evidence>
<dbReference type="OrthoDB" id="2393464at2759"/>
<dbReference type="GO" id="GO:0006313">
    <property type="term" value="P:DNA transposition"/>
    <property type="evidence" value="ECO:0007669"/>
    <property type="project" value="InterPro"/>
</dbReference>
<organism evidence="2 3">
    <name type="scientific">Rhizophagus irregularis (strain DAOM 197198w)</name>
    <name type="common">Glomus intraradices</name>
    <dbReference type="NCBI Taxonomy" id="1432141"/>
    <lineage>
        <taxon>Eukaryota</taxon>
        <taxon>Fungi</taxon>
        <taxon>Fungi incertae sedis</taxon>
        <taxon>Mucoromycota</taxon>
        <taxon>Glomeromycotina</taxon>
        <taxon>Glomeromycetes</taxon>
        <taxon>Glomerales</taxon>
        <taxon>Glomeraceae</taxon>
        <taxon>Rhizophagus</taxon>
    </lineage>
</organism>
<evidence type="ECO:0000259" key="1">
    <source>
        <dbReference type="Pfam" id="PF01498"/>
    </source>
</evidence>
<sequence length="138" mass="16073">MGKTRELSEFERGQIIGLWKGGRTYEAISRVLKFPKSIITDTIVQYKNFNTGLTAKRTGRLCSMDNNDHYKLLKIIKKSNKLSLDEIKQKFHSSQDKKVSTKTIRKNLHQMQIYSRVAAPKPLLTESQRENRLSWCIE</sequence>
<feature type="domain" description="Transposase Tc1-like" evidence="1">
    <location>
        <begin position="71"/>
        <end position="138"/>
    </location>
</feature>
<proteinExistence type="predicted"/>